<feature type="transmembrane region" description="Helical" evidence="5">
    <location>
        <begin position="139"/>
        <end position="165"/>
    </location>
</feature>
<keyword evidence="2 5" id="KW-0812">Transmembrane</keyword>
<feature type="transmembrane region" description="Helical" evidence="5">
    <location>
        <begin position="211"/>
        <end position="228"/>
    </location>
</feature>
<feature type="domain" description="Major facilitator superfamily (MFS) profile" evidence="6">
    <location>
        <begin position="15"/>
        <end position="471"/>
    </location>
</feature>
<comment type="caution">
    <text evidence="7">The sequence shown here is derived from an EMBL/GenBank/DDBJ whole genome shotgun (WGS) entry which is preliminary data.</text>
</comment>
<keyword evidence="3 5" id="KW-1133">Transmembrane helix</keyword>
<feature type="transmembrane region" description="Helical" evidence="5">
    <location>
        <begin position="81"/>
        <end position="100"/>
    </location>
</feature>
<feature type="transmembrane region" description="Helical" evidence="5">
    <location>
        <begin position="318"/>
        <end position="339"/>
    </location>
</feature>
<evidence type="ECO:0000256" key="5">
    <source>
        <dbReference type="SAM" id="Phobius"/>
    </source>
</evidence>
<evidence type="ECO:0000256" key="3">
    <source>
        <dbReference type="ARBA" id="ARBA00022989"/>
    </source>
</evidence>
<dbReference type="Proteomes" id="UP000470875">
    <property type="component" value="Unassembled WGS sequence"/>
</dbReference>
<dbReference type="InterPro" id="IPR020846">
    <property type="entry name" value="MFS_dom"/>
</dbReference>
<keyword evidence="8" id="KW-1185">Reference proteome</keyword>
<evidence type="ECO:0000259" key="6">
    <source>
        <dbReference type="PROSITE" id="PS50850"/>
    </source>
</evidence>
<feature type="transmembrane region" description="Helical" evidence="5">
    <location>
        <begin position="171"/>
        <end position="190"/>
    </location>
</feature>
<dbReference type="CDD" id="cd17321">
    <property type="entry name" value="MFS_MMR_MDR_like"/>
    <property type="match status" value="1"/>
</dbReference>
<dbReference type="PANTHER" id="PTHR42718:SF39">
    <property type="entry name" value="ACTINORHODIN TRANSPORTER-RELATED"/>
    <property type="match status" value="1"/>
</dbReference>
<proteinExistence type="predicted"/>
<dbReference type="InterPro" id="IPR036259">
    <property type="entry name" value="MFS_trans_sf"/>
</dbReference>
<keyword evidence="4 5" id="KW-0472">Membrane</keyword>
<comment type="subcellular location">
    <subcellularLocation>
        <location evidence="1">Cell membrane</location>
        <topology evidence="1">Multi-pass membrane protein</topology>
    </subcellularLocation>
</comment>
<dbReference type="PRINTS" id="PR01036">
    <property type="entry name" value="TCRTETB"/>
</dbReference>
<feature type="transmembrane region" description="Helical" evidence="5">
    <location>
        <begin position="240"/>
        <end position="258"/>
    </location>
</feature>
<dbReference type="Gene3D" id="1.20.1250.20">
    <property type="entry name" value="MFS general substrate transporter like domains"/>
    <property type="match status" value="1"/>
</dbReference>
<feature type="transmembrane region" description="Helical" evidence="5">
    <location>
        <begin position="106"/>
        <end position="127"/>
    </location>
</feature>
<evidence type="ECO:0000313" key="8">
    <source>
        <dbReference type="Proteomes" id="UP000470875"/>
    </source>
</evidence>
<feature type="transmembrane region" description="Helical" evidence="5">
    <location>
        <begin position="425"/>
        <end position="443"/>
    </location>
</feature>
<dbReference type="EMBL" id="VULO01000009">
    <property type="protein sequence ID" value="MSS84716.1"/>
    <property type="molecule type" value="Genomic_DNA"/>
</dbReference>
<dbReference type="AlphaFoldDB" id="A0A6N7W8X2"/>
<feature type="transmembrane region" description="Helical" evidence="5">
    <location>
        <begin position="15"/>
        <end position="37"/>
    </location>
</feature>
<feature type="transmembrane region" description="Helical" evidence="5">
    <location>
        <begin position="346"/>
        <end position="367"/>
    </location>
</feature>
<evidence type="ECO:0000256" key="1">
    <source>
        <dbReference type="ARBA" id="ARBA00004651"/>
    </source>
</evidence>
<accession>A0A6N7W8X2</accession>
<evidence type="ECO:0000256" key="2">
    <source>
        <dbReference type="ARBA" id="ARBA00022692"/>
    </source>
</evidence>
<organism evidence="7 8">
    <name type="scientific">Scrofimicrobium canadense</name>
    <dbReference type="NCBI Taxonomy" id="2652290"/>
    <lineage>
        <taxon>Bacteria</taxon>
        <taxon>Bacillati</taxon>
        <taxon>Actinomycetota</taxon>
        <taxon>Actinomycetes</taxon>
        <taxon>Actinomycetales</taxon>
        <taxon>Actinomycetaceae</taxon>
        <taxon>Scrofimicrobium</taxon>
    </lineage>
</organism>
<feature type="transmembrane region" description="Helical" evidence="5">
    <location>
        <begin position="49"/>
        <end position="69"/>
    </location>
</feature>
<dbReference type="Gene3D" id="1.20.1720.10">
    <property type="entry name" value="Multidrug resistance protein D"/>
    <property type="match status" value="1"/>
</dbReference>
<gene>
    <name evidence="7" type="ORF">FYJ24_08060</name>
</gene>
<evidence type="ECO:0000313" key="7">
    <source>
        <dbReference type="EMBL" id="MSS84716.1"/>
    </source>
</evidence>
<reference evidence="7 8" key="1">
    <citation type="submission" date="2019-08" db="EMBL/GenBank/DDBJ databases">
        <title>In-depth cultivation of the pig gut microbiome towards novel bacterial diversity and tailored functional studies.</title>
        <authorList>
            <person name="Wylensek D."/>
            <person name="Hitch T.C.A."/>
            <person name="Clavel T."/>
        </authorList>
    </citation>
    <scope>NUCLEOTIDE SEQUENCE [LARGE SCALE GENOMIC DNA]</scope>
    <source>
        <strain evidence="7 8">WB03_NA08</strain>
    </source>
</reference>
<dbReference type="GO" id="GO:0022857">
    <property type="term" value="F:transmembrane transporter activity"/>
    <property type="evidence" value="ECO:0007669"/>
    <property type="project" value="InterPro"/>
</dbReference>
<dbReference type="PANTHER" id="PTHR42718">
    <property type="entry name" value="MAJOR FACILITATOR SUPERFAMILY MULTIDRUG TRANSPORTER MFSC"/>
    <property type="match status" value="1"/>
</dbReference>
<sequence>MTYTASSMKHGRRGAFAVVLVAGFMTLLDVSIVNVALPSIDASLGASEAAVQLIVAGYSLTFGLLLVAAGRAGDIFGRRRLFMIGVAGFVVTSLGCGLAPTAQWLVFLRLLQGGFAGILNPQVLGLIQDLFKGNERAKAFGGYGVMVGISTALGPLIGGLLIAFIGSEHGWRAVFLINVPIGLVLVPLAYRWLPRSNGTKTRWSWKLFDPIAMVLLGGAVVTIMWPFLVASEGGAGLASAPLWLIAVGLLILAVLWGWERIWVRQGGAPLIDSRLFRSASYILGVATGFTYFAGFTSIFVVVTLYFQQGLGFTPLQAGLAQMPFAIASGAAAGMSGALVGRFGRTVPVIGSMTMLISVMGVGIVTAVVPESQVAWWIIGILALAGIGSGLVISPNQALTLDKVPAEAAGVAAALLQTMQRMGTSIGLAVVITTFFMGISSRGYQTGASWAMWVITALIFATVVLNLVDRFRRQEGKQDASSIA</sequence>
<name>A0A6N7W8X2_9ACTO</name>
<evidence type="ECO:0000256" key="4">
    <source>
        <dbReference type="ARBA" id="ARBA00023136"/>
    </source>
</evidence>
<dbReference type="SUPFAM" id="SSF103473">
    <property type="entry name" value="MFS general substrate transporter"/>
    <property type="match status" value="1"/>
</dbReference>
<dbReference type="GO" id="GO:0005886">
    <property type="term" value="C:plasma membrane"/>
    <property type="evidence" value="ECO:0007669"/>
    <property type="project" value="UniProtKB-SubCell"/>
</dbReference>
<feature type="transmembrane region" description="Helical" evidence="5">
    <location>
        <begin position="279"/>
        <end position="306"/>
    </location>
</feature>
<dbReference type="InterPro" id="IPR011701">
    <property type="entry name" value="MFS"/>
</dbReference>
<feature type="transmembrane region" description="Helical" evidence="5">
    <location>
        <begin position="373"/>
        <end position="392"/>
    </location>
</feature>
<dbReference type="RefSeq" id="WP_154545346.1">
    <property type="nucleotide sequence ID" value="NZ_VULO01000009.1"/>
</dbReference>
<dbReference type="Pfam" id="PF07690">
    <property type="entry name" value="MFS_1"/>
    <property type="match status" value="2"/>
</dbReference>
<dbReference type="PROSITE" id="PS50850">
    <property type="entry name" value="MFS"/>
    <property type="match status" value="1"/>
</dbReference>
<protein>
    <submittedName>
        <fullName evidence="7">MFS transporter</fullName>
    </submittedName>
</protein>
<feature type="transmembrane region" description="Helical" evidence="5">
    <location>
        <begin position="449"/>
        <end position="467"/>
    </location>
</feature>